<evidence type="ECO:0000313" key="1">
    <source>
        <dbReference type="EMBL" id="SDB96217.1"/>
    </source>
</evidence>
<protein>
    <submittedName>
        <fullName evidence="1">Uncharacterized protein</fullName>
    </submittedName>
</protein>
<dbReference type="Proteomes" id="UP000198943">
    <property type="component" value="Unassembled WGS sequence"/>
</dbReference>
<keyword evidence="2" id="KW-1185">Reference proteome</keyword>
<organism evidence="1 2">
    <name type="scientific">Succiniclasticum ruminis</name>
    <dbReference type="NCBI Taxonomy" id="40841"/>
    <lineage>
        <taxon>Bacteria</taxon>
        <taxon>Bacillati</taxon>
        <taxon>Bacillota</taxon>
        <taxon>Negativicutes</taxon>
        <taxon>Acidaminococcales</taxon>
        <taxon>Acidaminococcaceae</taxon>
        <taxon>Succiniclasticum</taxon>
    </lineage>
</organism>
<accession>A0A1G6HPJ2</accession>
<dbReference type="EMBL" id="FMYW01000001">
    <property type="protein sequence ID" value="SDB96217.1"/>
    <property type="molecule type" value="Genomic_DNA"/>
</dbReference>
<proteinExistence type="predicted"/>
<sequence>MNKKNEPIAYRIGRVCRLIENTVAKSRDEKMKFKRMHYNIANHVIPTMCKYFEFYFDSGLASFETNVMIGRLLDFSPEEIPGKLTNDDQMYFWFGYYSGKKFCFDGE</sequence>
<gene>
    <name evidence="1" type="ORF">SAMN04487864_101150</name>
</gene>
<evidence type="ECO:0000313" key="2">
    <source>
        <dbReference type="Proteomes" id="UP000198943"/>
    </source>
</evidence>
<reference evidence="2" key="1">
    <citation type="submission" date="2016-10" db="EMBL/GenBank/DDBJ databases">
        <authorList>
            <person name="Varghese N."/>
            <person name="Submissions S."/>
        </authorList>
    </citation>
    <scope>NUCLEOTIDE SEQUENCE [LARGE SCALE GENOMIC DNA]</scope>
    <source>
        <strain evidence="2">DSM 11005</strain>
    </source>
</reference>
<dbReference type="RefSeq" id="WP_093728928.1">
    <property type="nucleotide sequence ID" value="NZ_FMYW01000001.1"/>
</dbReference>
<dbReference type="AlphaFoldDB" id="A0A1G6HPJ2"/>
<name>A0A1G6HPJ2_9FIRM</name>